<dbReference type="Pfam" id="PF02801">
    <property type="entry name" value="Ketoacyl-synt_C"/>
    <property type="match status" value="1"/>
</dbReference>
<dbReference type="InterPro" id="IPR016039">
    <property type="entry name" value="Thiolase-like"/>
</dbReference>
<dbReference type="Pfam" id="PF00550">
    <property type="entry name" value="PP-binding"/>
    <property type="match status" value="1"/>
</dbReference>
<keyword evidence="2" id="KW-0597">Phosphoprotein</keyword>
<dbReference type="InterPro" id="IPR050091">
    <property type="entry name" value="PKS_NRPS_Biosynth_Enz"/>
</dbReference>
<dbReference type="Pfam" id="PF22621">
    <property type="entry name" value="CurL-like_PKS_C"/>
    <property type="match status" value="1"/>
</dbReference>
<dbReference type="InterPro" id="IPR001227">
    <property type="entry name" value="Ac_transferase_dom_sf"/>
</dbReference>
<feature type="compositionally biased region" description="Low complexity" evidence="5">
    <location>
        <begin position="1719"/>
        <end position="1733"/>
    </location>
</feature>
<evidence type="ECO:0000256" key="2">
    <source>
        <dbReference type="ARBA" id="ARBA00022553"/>
    </source>
</evidence>
<dbReference type="Pfam" id="PF16073">
    <property type="entry name" value="SAT"/>
    <property type="match status" value="1"/>
</dbReference>
<feature type="domain" description="PKS/mFAS DH" evidence="8">
    <location>
        <begin position="1290"/>
        <end position="1599"/>
    </location>
</feature>
<evidence type="ECO:0000256" key="4">
    <source>
        <dbReference type="PROSITE-ProRule" id="PRU01363"/>
    </source>
</evidence>
<feature type="region of interest" description="Disordered" evidence="5">
    <location>
        <begin position="1611"/>
        <end position="1635"/>
    </location>
</feature>
<keyword evidence="1" id="KW-0596">Phosphopantetheine</keyword>
<dbReference type="Pfam" id="PF00975">
    <property type="entry name" value="Thioesterase"/>
    <property type="match status" value="1"/>
</dbReference>
<dbReference type="InterPro" id="IPR016036">
    <property type="entry name" value="Malonyl_transacylase_ACP-bd"/>
</dbReference>
<evidence type="ECO:0000256" key="5">
    <source>
        <dbReference type="SAM" id="MobiDB-lite"/>
    </source>
</evidence>
<dbReference type="Proteomes" id="UP001446871">
    <property type="component" value="Unassembled WGS sequence"/>
</dbReference>
<dbReference type="PROSITE" id="PS52004">
    <property type="entry name" value="KS3_2"/>
    <property type="match status" value="1"/>
</dbReference>
<dbReference type="PROSITE" id="PS52019">
    <property type="entry name" value="PKS_MFAS_DH"/>
    <property type="match status" value="1"/>
</dbReference>
<dbReference type="PROSITE" id="PS00012">
    <property type="entry name" value="PHOSPHOPANTETHEINE"/>
    <property type="match status" value="1"/>
</dbReference>
<evidence type="ECO:0000256" key="3">
    <source>
        <dbReference type="ARBA" id="ARBA00022679"/>
    </source>
</evidence>
<dbReference type="NCBIfam" id="TIGR04532">
    <property type="entry name" value="PT_fungal_PKS"/>
    <property type="match status" value="1"/>
</dbReference>
<dbReference type="SUPFAM" id="SSF53474">
    <property type="entry name" value="alpha/beta-Hydrolases"/>
    <property type="match status" value="1"/>
</dbReference>
<dbReference type="InterPro" id="IPR032088">
    <property type="entry name" value="SAT"/>
</dbReference>
<sequence>MALNASTIFIFGDQVDETRPHLSALLEQSLNPIVKSFLERAYDAIRAEILRLQPAESDRPDRSSKLSHLLLLGRARFGSAQVPLEHALTTMCHFGLYFEACGQSKLLYANPHSAYMAGLCTGSLAASAVSCCENPLDLLPLAVDVCVLAFRAGEVAVEMAERFDCGRPQPHQLLQPWAMRVPGSDVEAAIRRIDEFVELKKLPPLSRPFVSTIGMQSLTVSGPSETLSEMREMSVFPGAVSLPIYAPYHAPHLFCEADIHRLLGSFVNGEFETRTQTLPMVRSDGVGLETGHSLKELLAKALQSVFLEQSSWYNLVRSSNQALERFPPERVVIVPMACGAGRALSQALGSSCSPLAVELASVPLPPSPPPGIKDSKGDTAQSKIAIVGMSGRFPGADDLEGFWDLLRRGLDVHKVTPPLRWDVQTHVDVSGQPRKNTSATPYGCWLEQPGLFDAKFFGMSPREAEQVDPAQRLALMTTYEALEDGGLVPGVGSMKRDRVGVYGVTSNDWMETNSAQDIDTYMIPGGNRAFISGRVNYFFKFSGPSLTVDTACSSSLAAIHTACNILWRGEADAMITGGTNIMTNPDFTAGLDRGRFLSRTGNCKTFDDGADGYCRGEGVVSVVLKRLEDALQDRDPIQGLIVNICTNHSAETESITRPSLRAQKDVVTRALGGRRPANVSYVEMHGTGTQVGDATEMASIMDVVAPSSGLLRRSETQVHIGSAKANVGHGEAVAGATSLVKLLLMQRENIIPPHIGLKTRINTNFPADLFSRGVRIASHEVEWRRRGPSPRYALLNNFSAAGGNTSLLLQDAPPEAIAEHRPDPRSALPVVLSAKTVSALYANARALVAFIRGHLPLEASALSYTTTARRSHHAHRIAVSGSSMGDMAAGITNALEAGAGKTKVVSKSVIFAFDGQGSHYAGMGKELYHHIPSFANDINRYEQMGLGQGFASFLPLIRDVDTDAGSSSSEQVQLAIVSLEMALTRLWSSWGVVPSAVIGHSLGHYAALHAAGVISEADVIFLVGSRAQRLQQLCPPDTHRMLDVRASISVAVPFTAETGLEVSCINGPQSIVLGGAKAEVELVSSRLLAAGIPSRILALPYAFHSSQVDGILDGFGRSICGVRTHPARIPVLCPRTEQVIRTGGVIHPAHFVDHCRNQVNFVAAIEAGEREQVVTDRSLFLSVGHTSAIAQMVNANLGSRCQAVTSLREGRDTWAVLSETLGSFYLAGLDIRWGQFHRHFANSTRQISLPRYQWDLKDYWIQYRNDWSLRKGDPPQMASFKDSILSSTIHQVINEEMTEGSGALRLRSDLSIPALGPIVQGHKVDGIPLCTPSIYADIALTAARYLQARMGYIVKGKQPSIDNMAIERALIPRSIGPQWLQTDISIENGVLKCLFATVRVETESLTTTHATCAVHFTEPPSSEWKHEQVSKTQAEISRLREGVAAGRGYRFSSNMVYRMVASLADFGRDYRGLDEVVLDSDIMAAASTVDLGRLPRRPGQSYAAHPACVDAFSQAAGFVMNANEQSQIHVECFVNHGWDSLRIYETLDPDNQRYSSYVQMMQMEDSMVWQGTLTVVRENQLVAIFNGIKLQRVHRSVLSRVLQIQGGYQALDVDTPPRSEPETAPPHQHQDKGGACASPLDRITAIVAEESGIDTEDLDDDMDLASVGIDSLLSLLVTSRLKDELGFDIGPGLSIFDAYATIGQLKSEYAKTLGCSRDTSTPTTTSSSIKSSISARPATSVTLQRAKPTGPDATAETLTLFLFPDGSGSPVSYASLAPIAPERLNVVALVCPYRRDPEAMTADAAAGGCTLDGLVASYVAEVRRLQPPHSRDDGPYLLGGWSAGGILAYRAAQMLLDAGATVRDLVLIDSPPPNGGLGRLPPRFYEHCLGEGVFGQIGRATAGTVREEDYASFSSSPPSATATATATADATAAQRDWLIPHFSATVELLAQYDPQPLRVPRGTPPPRIALCWAGRPALDGVRYSKYDAVDGDGEGLRFLTETRSEFGPEGWAELLDQAEPEWRVEVFNEFDHFNIMIVKSLAESRNNEAI</sequence>
<comment type="caution">
    <text evidence="9">The sequence shown here is derived from an EMBL/GenBank/DDBJ whole genome shotgun (WGS) entry which is preliminary data.</text>
</comment>
<dbReference type="Gene3D" id="3.10.129.110">
    <property type="entry name" value="Polyketide synthase dehydratase"/>
    <property type="match status" value="1"/>
</dbReference>
<dbReference type="InterPro" id="IPR049900">
    <property type="entry name" value="PKS_mFAS_DH"/>
</dbReference>
<dbReference type="SUPFAM" id="SSF53901">
    <property type="entry name" value="Thiolase-like"/>
    <property type="match status" value="2"/>
</dbReference>
<dbReference type="EMBL" id="JAQQWM010000008">
    <property type="protein sequence ID" value="KAK8053537.1"/>
    <property type="molecule type" value="Genomic_DNA"/>
</dbReference>
<dbReference type="Gene3D" id="1.10.1200.10">
    <property type="entry name" value="ACP-like"/>
    <property type="match status" value="1"/>
</dbReference>
<gene>
    <name evidence="9" type="ORF">PG996_012838</name>
</gene>
<feature type="active site" description="Proton acceptor; for dehydratase activity" evidence="4">
    <location>
        <position position="1322"/>
    </location>
</feature>
<dbReference type="Pfam" id="PF00109">
    <property type="entry name" value="ketoacyl-synt"/>
    <property type="match status" value="1"/>
</dbReference>
<dbReference type="Gene3D" id="3.30.70.3290">
    <property type="match status" value="1"/>
</dbReference>
<dbReference type="Pfam" id="PF14765">
    <property type="entry name" value="PS-DH"/>
    <property type="match status" value="1"/>
</dbReference>
<feature type="active site" description="Proton donor; for dehydratase activity" evidence="4">
    <location>
        <position position="1510"/>
    </location>
</feature>
<dbReference type="InterPro" id="IPR029058">
    <property type="entry name" value="AB_hydrolase_fold"/>
</dbReference>
<dbReference type="InterPro" id="IPR049551">
    <property type="entry name" value="PKS_DH_C"/>
</dbReference>
<feature type="region of interest" description="N-terminal hotdog fold" evidence="4">
    <location>
        <begin position="1290"/>
        <end position="1421"/>
    </location>
</feature>
<feature type="region of interest" description="Disordered" evidence="5">
    <location>
        <begin position="1908"/>
        <end position="1927"/>
    </location>
</feature>
<dbReference type="InterPro" id="IPR001031">
    <property type="entry name" value="Thioesterase"/>
</dbReference>
<dbReference type="InterPro" id="IPR009081">
    <property type="entry name" value="PP-bd_ACP"/>
</dbReference>
<evidence type="ECO:0000259" key="8">
    <source>
        <dbReference type="PROSITE" id="PS52019"/>
    </source>
</evidence>
<dbReference type="InterPro" id="IPR006162">
    <property type="entry name" value="Ppantetheine_attach_site"/>
</dbReference>
<dbReference type="SMART" id="SM00825">
    <property type="entry name" value="PKS_KS"/>
    <property type="match status" value="1"/>
</dbReference>
<dbReference type="InterPro" id="IPR036736">
    <property type="entry name" value="ACP-like_sf"/>
</dbReference>
<dbReference type="Pfam" id="PF00698">
    <property type="entry name" value="Acyl_transf_1"/>
    <property type="match status" value="1"/>
</dbReference>
<keyword evidence="3" id="KW-0808">Transferase</keyword>
<dbReference type="PANTHER" id="PTHR43775:SF40">
    <property type="entry name" value="NORSOLORINIC ACID SYNTHASE STCA"/>
    <property type="match status" value="1"/>
</dbReference>
<dbReference type="InterPro" id="IPR014031">
    <property type="entry name" value="Ketoacyl_synth_C"/>
</dbReference>
<dbReference type="InterPro" id="IPR014043">
    <property type="entry name" value="Acyl_transferase_dom"/>
</dbReference>
<evidence type="ECO:0000259" key="7">
    <source>
        <dbReference type="PROSITE" id="PS52004"/>
    </source>
</evidence>
<dbReference type="InterPro" id="IPR030918">
    <property type="entry name" value="PT_fungal_PKS"/>
</dbReference>
<dbReference type="Gene3D" id="3.40.366.10">
    <property type="entry name" value="Malonyl-Coenzyme A Acyl Carrier Protein, domain 2"/>
    <property type="match status" value="2"/>
</dbReference>
<dbReference type="InterPro" id="IPR018201">
    <property type="entry name" value="Ketoacyl_synth_AS"/>
</dbReference>
<dbReference type="InterPro" id="IPR020841">
    <property type="entry name" value="PKS_Beta-ketoAc_synthase_dom"/>
</dbReference>
<organism evidence="9 10">
    <name type="scientific">Apiospora saccharicola</name>
    <dbReference type="NCBI Taxonomy" id="335842"/>
    <lineage>
        <taxon>Eukaryota</taxon>
        <taxon>Fungi</taxon>
        <taxon>Dikarya</taxon>
        <taxon>Ascomycota</taxon>
        <taxon>Pezizomycotina</taxon>
        <taxon>Sordariomycetes</taxon>
        <taxon>Xylariomycetidae</taxon>
        <taxon>Amphisphaeriales</taxon>
        <taxon>Apiosporaceae</taxon>
        <taxon>Apiospora</taxon>
    </lineage>
</organism>
<dbReference type="InterPro" id="IPR016035">
    <property type="entry name" value="Acyl_Trfase/lysoPLipase"/>
</dbReference>
<dbReference type="SUPFAM" id="SSF52151">
    <property type="entry name" value="FabD/lysophospholipase-like"/>
    <property type="match status" value="1"/>
</dbReference>
<proteinExistence type="predicted"/>
<evidence type="ECO:0000313" key="9">
    <source>
        <dbReference type="EMBL" id="KAK8053537.1"/>
    </source>
</evidence>
<feature type="domain" description="Carrier" evidence="6">
    <location>
        <begin position="1637"/>
        <end position="1713"/>
    </location>
</feature>
<protein>
    <submittedName>
        <fullName evidence="9">Ketoacyl-synt-domain-containing protein</fullName>
    </submittedName>
</protein>
<reference evidence="9 10" key="1">
    <citation type="submission" date="2023-01" db="EMBL/GenBank/DDBJ databases">
        <title>Analysis of 21 Apiospora genomes using comparative genomics revels a genus with tremendous synthesis potential of carbohydrate active enzymes and secondary metabolites.</title>
        <authorList>
            <person name="Sorensen T."/>
        </authorList>
    </citation>
    <scope>NUCLEOTIDE SEQUENCE [LARGE SCALE GENOMIC DNA]</scope>
    <source>
        <strain evidence="9 10">CBS 83171</strain>
    </source>
</reference>
<evidence type="ECO:0000313" key="10">
    <source>
        <dbReference type="Proteomes" id="UP001446871"/>
    </source>
</evidence>
<dbReference type="SUPFAM" id="SSF55048">
    <property type="entry name" value="Probable ACP-binding domain of malonyl-CoA ACP transacylase"/>
    <property type="match status" value="1"/>
</dbReference>
<dbReference type="SMART" id="SM00827">
    <property type="entry name" value="PKS_AT"/>
    <property type="match status" value="1"/>
</dbReference>
<evidence type="ECO:0000259" key="6">
    <source>
        <dbReference type="PROSITE" id="PS50075"/>
    </source>
</evidence>
<dbReference type="SUPFAM" id="SSF47336">
    <property type="entry name" value="ACP-like"/>
    <property type="match status" value="1"/>
</dbReference>
<accession>A0ABR1U3R6</accession>
<keyword evidence="10" id="KW-1185">Reference proteome</keyword>
<feature type="region of interest" description="C-terminal hotdog fold" evidence="4">
    <location>
        <begin position="1444"/>
        <end position="1599"/>
    </location>
</feature>
<dbReference type="InterPro" id="IPR042104">
    <property type="entry name" value="PKS_dehydratase_sf"/>
</dbReference>
<feature type="domain" description="Ketosynthase family 3 (KS3)" evidence="7">
    <location>
        <begin position="381"/>
        <end position="811"/>
    </location>
</feature>
<dbReference type="PANTHER" id="PTHR43775">
    <property type="entry name" value="FATTY ACID SYNTHASE"/>
    <property type="match status" value="1"/>
</dbReference>
<dbReference type="PROSITE" id="PS00606">
    <property type="entry name" value="KS3_1"/>
    <property type="match status" value="1"/>
</dbReference>
<name>A0ABR1U3R6_9PEZI</name>
<dbReference type="InterPro" id="IPR014030">
    <property type="entry name" value="Ketoacyl_synth_N"/>
</dbReference>
<evidence type="ECO:0000256" key="1">
    <source>
        <dbReference type="ARBA" id="ARBA00022450"/>
    </source>
</evidence>
<dbReference type="Gene3D" id="3.40.47.10">
    <property type="match status" value="1"/>
</dbReference>
<feature type="compositionally biased region" description="Low complexity" evidence="5">
    <location>
        <begin position="1911"/>
        <end position="1927"/>
    </location>
</feature>
<dbReference type="PROSITE" id="PS50075">
    <property type="entry name" value="CARRIER"/>
    <property type="match status" value="1"/>
</dbReference>
<feature type="region of interest" description="Disordered" evidence="5">
    <location>
        <begin position="1714"/>
        <end position="1733"/>
    </location>
</feature>
<dbReference type="CDD" id="cd00833">
    <property type="entry name" value="PKS"/>
    <property type="match status" value="1"/>
</dbReference>
<dbReference type="Gene3D" id="3.40.50.1820">
    <property type="entry name" value="alpha/beta hydrolase"/>
    <property type="match status" value="1"/>
</dbReference>